<protein>
    <submittedName>
        <fullName evidence="1">Uncharacterized protein</fullName>
    </submittedName>
</protein>
<accession>A0A6V8PMS9</accession>
<proteinExistence type="predicted"/>
<dbReference type="AlphaFoldDB" id="A0A6V8PMS9"/>
<sequence>MRIAEAKNSGSENLYYREELSKEEIEKHSGRILSVLDV</sequence>
<dbReference type="Proteomes" id="UP000568877">
    <property type="component" value="Unassembled WGS sequence"/>
</dbReference>
<organism evidence="1 2">
    <name type="scientific">Candidatus Hakubella thermalkaliphila</name>
    <dbReference type="NCBI Taxonomy" id="2754717"/>
    <lineage>
        <taxon>Bacteria</taxon>
        <taxon>Bacillati</taxon>
        <taxon>Actinomycetota</taxon>
        <taxon>Actinomycetota incertae sedis</taxon>
        <taxon>Candidatus Hakubellales</taxon>
        <taxon>Candidatus Hakubellaceae</taxon>
        <taxon>Candidatus Hakubella</taxon>
    </lineage>
</organism>
<evidence type="ECO:0000313" key="2">
    <source>
        <dbReference type="Proteomes" id="UP000568877"/>
    </source>
</evidence>
<comment type="caution">
    <text evidence="1">The sequence shown here is derived from an EMBL/GenBank/DDBJ whole genome shotgun (WGS) entry which is preliminary data.</text>
</comment>
<evidence type="ECO:0000313" key="1">
    <source>
        <dbReference type="EMBL" id="GFP32171.1"/>
    </source>
</evidence>
<gene>
    <name evidence="1" type="ORF">HKBW3S42_00476</name>
</gene>
<dbReference type="EMBL" id="BLSA01000040">
    <property type="protein sequence ID" value="GFP32171.1"/>
    <property type="molecule type" value="Genomic_DNA"/>
</dbReference>
<reference evidence="1 2" key="1">
    <citation type="journal article" date="2020" name="Front. Microbiol.">
        <title>Single-cell genomics of novel Actinobacteria with the Wood-Ljungdahl pathway discovered in a serpentinizing system.</title>
        <authorList>
            <person name="Merino N."/>
            <person name="Kawai M."/>
            <person name="Boyd E.S."/>
            <person name="Colman D.R."/>
            <person name="McGlynn S.E."/>
            <person name="Nealson K.H."/>
            <person name="Kurokawa K."/>
            <person name="Hongoh Y."/>
        </authorList>
    </citation>
    <scope>NUCLEOTIDE SEQUENCE [LARGE SCALE GENOMIC DNA]</scope>
    <source>
        <strain evidence="1 2">S42</strain>
    </source>
</reference>
<name>A0A6V8PMS9_9ACTN</name>